<feature type="transmembrane region" description="Helical" evidence="7">
    <location>
        <begin position="25"/>
        <end position="50"/>
    </location>
</feature>
<feature type="transmembrane region" description="Helical" evidence="7">
    <location>
        <begin position="246"/>
        <end position="265"/>
    </location>
</feature>
<dbReference type="Gene3D" id="1.10.3720.10">
    <property type="entry name" value="MetI-like"/>
    <property type="match status" value="1"/>
</dbReference>
<evidence type="ECO:0000256" key="3">
    <source>
        <dbReference type="ARBA" id="ARBA00022475"/>
    </source>
</evidence>
<comment type="caution">
    <text evidence="9">The sequence shown here is derived from an EMBL/GenBank/DDBJ whole genome shotgun (WGS) entry which is preliminary data.</text>
</comment>
<sequence length="279" mass="29156">MTQRLVPLLRPSQSMAPQRRNRSRFVPGVAIGIAALASLVPFAYLVIVSLRPSSQDGGSLWAELFSSVPIGQYMLNSALVSIGSAVIVVVVSALAGFGFAKLPYPGSKAAFAVVVAGISVPVATTILPNYLNLSHVGGVGSYWGPILMYAAGATPFSTILMANFFRSLPDELVESGIADGAGYGRVFTEIMLPLSMPALVTIGVLAFLGAWNDLLIGLLFLPDPDMRTISVGIASLESVRSSNLDLVLTGSLLSAIPPIAAFIAFQRYLVSGITAGISK</sequence>
<evidence type="ECO:0000313" key="10">
    <source>
        <dbReference type="Proteomes" id="UP001202922"/>
    </source>
</evidence>
<feature type="transmembrane region" description="Helical" evidence="7">
    <location>
        <begin position="142"/>
        <end position="165"/>
    </location>
</feature>
<keyword evidence="10" id="KW-1185">Reference proteome</keyword>
<evidence type="ECO:0000256" key="4">
    <source>
        <dbReference type="ARBA" id="ARBA00022692"/>
    </source>
</evidence>
<evidence type="ECO:0000256" key="7">
    <source>
        <dbReference type="RuleBase" id="RU363032"/>
    </source>
</evidence>
<dbReference type="Proteomes" id="UP001202922">
    <property type="component" value="Unassembled WGS sequence"/>
</dbReference>
<reference evidence="9 10" key="1">
    <citation type="submission" date="2022-03" db="EMBL/GenBank/DDBJ databases">
        <title>Sinomonas sp. isolated from a soil.</title>
        <authorList>
            <person name="Han J."/>
            <person name="Kim D.-U."/>
        </authorList>
    </citation>
    <scope>NUCLEOTIDE SEQUENCE [LARGE SCALE GENOMIC DNA]</scope>
    <source>
        <strain evidence="9 10">5-5</strain>
    </source>
</reference>
<dbReference type="CDD" id="cd06261">
    <property type="entry name" value="TM_PBP2"/>
    <property type="match status" value="1"/>
</dbReference>
<feature type="transmembrane region" description="Helical" evidence="7">
    <location>
        <begin position="186"/>
        <end position="211"/>
    </location>
</feature>
<evidence type="ECO:0000256" key="5">
    <source>
        <dbReference type="ARBA" id="ARBA00022989"/>
    </source>
</evidence>
<gene>
    <name evidence="9" type="ORF">L0M17_21765</name>
</gene>
<feature type="transmembrane region" description="Helical" evidence="7">
    <location>
        <begin position="70"/>
        <end position="97"/>
    </location>
</feature>
<evidence type="ECO:0000259" key="8">
    <source>
        <dbReference type="PROSITE" id="PS50928"/>
    </source>
</evidence>
<evidence type="ECO:0000256" key="6">
    <source>
        <dbReference type="ARBA" id="ARBA00023136"/>
    </source>
</evidence>
<keyword evidence="2 7" id="KW-0813">Transport</keyword>
<evidence type="ECO:0000256" key="1">
    <source>
        <dbReference type="ARBA" id="ARBA00004651"/>
    </source>
</evidence>
<protein>
    <submittedName>
        <fullName evidence="9">Carbohydrate ABC transporter permease</fullName>
    </submittedName>
</protein>
<dbReference type="Pfam" id="PF00528">
    <property type="entry name" value="BPD_transp_1"/>
    <property type="match status" value="1"/>
</dbReference>
<comment type="subcellular location">
    <subcellularLocation>
        <location evidence="1 7">Cell membrane</location>
        <topology evidence="1 7">Multi-pass membrane protein</topology>
    </subcellularLocation>
</comment>
<comment type="similarity">
    <text evidence="7">Belongs to the binding-protein-dependent transport system permease family.</text>
</comment>
<keyword evidence="4 7" id="KW-0812">Transmembrane</keyword>
<dbReference type="InterPro" id="IPR000515">
    <property type="entry name" value="MetI-like"/>
</dbReference>
<organism evidence="9 10">
    <name type="scientific">Sinomonas terrae</name>
    <dbReference type="NCBI Taxonomy" id="2908838"/>
    <lineage>
        <taxon>Bacteria</taxon>
        <taxon>Bacillati</taxon>
        <taxon>Actinomycetota</taxon>
        <taxon>Actinomycetes</taxon>
        <taxon>Micrococcales</taxon>
        <taxon>Micrococcaceae</taxon>
        <taxon>Sinomonas</taxon>
    </lineage>
</organism>
<feature type="transmembrane region" description="Helical" evidence="7">
    <location>
        <begin position="109"/>
        <end position="130"/>
    </location>
</feature>
<dbReference type="PANTHER" id="PTHR43744">
    <property type="entry name" value="ABC TRANSPORTER PERMEASE PROTEIN MG189-RELATED-RELATED"/>
    <property type="match status" value="1"/>
</dbReference>
<dbReference type="SUPFAM" id="SSF161098">
    <property type="entry name" value="MetI-like"/>
    <property type="match status" value="1"/>
</dbReference>
<keyword evidence="5 7" id="KW-1133">Transmembrane helix</keyword>
<dbReference type="InterPro" id="IPR035906">
    <property type="entry name" value="MetI-like_sf"/>
</dbReference>
<dbReference type="PANTHER" id="PTHR43744:SF8">
    <property type="entry name" value="SN-GLYCEROL-3-PHOSPHATE TRANSPORT SYSTEM PERMEASE PROTEIN UGPE"/>
    <property type="match status" value="1"/>
</dbReference>
<proteinExistence type="inferred from homology"/>
<dbReference type="EMBL" id="JAKZBV010000002">
    <property type="protein sequence ID" value="MCH6472552.1"/>
    <property type="molecule type" value="Genomic_DNA"/>
</dbReference>
<feature type="domain" description="ABC transmembrane type-1" evidence="8">
    <location>
        <begin position="74"/>
        <end position="265"/>
    </location>
</feature>
<accession>A0ABS9U759</accession>
<dbReference type="PROSITE" id="PS50928">
    <property type="entry name" value="ABC_TM1"/>
    <property type="match status" value="1"/>
</dbReference>
<keyword evidence="3" id="KW-1003">Cell membrane</keyword>
<keyword evidence="6 7" id="KW-0472">Membrane</keyword>
<name>A0ABS9U759_9MICC</name>
<evidence type="ECO:0000256" key="2">
    <source>
        <dbReference type="ARBA" id="ARBA00022448"/>
    </source>
</evidence>
<evidence type="ECO:0000313" key="9">
    <source>
        <dbReference type="EMBL" id="MCH6472552.1"/>
    </source>
</evidence>